<dbReference type="KEGG" id="clg:Calag_0893"/>
<dbReference type="Proteomes" id="UP000010469">
    <property type="component" value="Chromosome"/>
</dbReference>
<keyword evidence="5" id="KW-0663">Pyridoxal phosphate</keyword>
<dbReference type="RefSeq" id="WP_015232530.1">
    <property type="nucleotide sequence ID" value="NC_019791.1"/>
</dbReference>
<dbReference type="STRING" id="1056495.Calag_0893"/>
<dbReference type="EMBL" id="CP003378">
    <property type="protein sequence ID" value="AFZ70633.1"/>
    <property type="molecule type" value="Genomic_DNA"/>
</dbReference>
<dbReference type="PANTHER" id="PTHR21152">
    <property type="entry name" value="AMINOTRANSFERASE CLASS V"/>
    <property type="match status" value="1"/>
</dbReference>
<keyword evidence="9" id="KW-0670">Pyruvate</keyword>
<evidence type="ECO:0000256" key="5">
    <source>
        <dbReference type="ARBA" id="ARBA00022898"/>
    </source>
</evidence>
<dbReference type="InterPro" id="IPR020578">
    <property type="entry name" value="Aminotrans_V_PyrdxlP_BS"/>
</dbReference>
<evidence type="ECO:0000256" key="3">
    <source>
        <dbReference type="ARBA" id="ARBA00022576"/>
    </source>
</evidence>
<evidence type="ECO:0000256" key="4">
    <source>
        <dbReference type="ARBA" id="ARBA00022679"/>
    </source>
</evidence>
<dbReference type="GeneID" id="14212153"/>
<dbReference type="GO" id="GO:0019265">
    <property type="term" value="P:glycine biosynthetic process, by transamination of glyoxylate"/>
    <property type="evidence" value="ECO:0007669"/>
    <property type="project" value="TreeGrafter"/>
</dbReference>
<protein>
    <submittedName>
        <fullName evidence="9">Serine-pyruvate aminotransferase/archaeal aspartate aminotransferase</fullName>
    </submittedName>
</protein>
<dbReference type="PROSITE" id="PS00595">
    <property type="entry name" value="AA_TRANSFER_CLASS_5"/>
    <property type="match status" value="1"/>
</dbReference>
<comment type="cofactor">
    <cofactor evidence="1 7">
        <name>pyridoxal 5'-phosphate</name>
        <dbReference type="ChEBI" id="CHEBI:597326"/>
    </cofactor>
</comment>
<feature type="domain" description="Aminotransferase class V" evidence="8">
    <location>
        <begin position="31"/>
        <end position="327"/>
    </location>
</feature>
<dbReference type="PIRSF" id="PIRSF000524">
    <property type="entry name" value="SPT"/>
    <property type="match status" value="1"/>
</dbReference>
<dbReference type="GO" id="GO:0004760">
    <property type="term" value="F:L-serine-pyruvate transaminase activity"/>
    <property type="evidence" value="ECO:0007669"/>
    <property type="project" value="TreeGrafter"/>
</dbReference>
<dbReference type="OrthoDB" id="35685at2157"/>
<gene>
    <name evidence="9" type="ordered locus">Calag_0893</name>
</gene>
<dbReference type="eggNOG" id="arCOG00082">
    <property type="taxonomic scope" value="Archaea"/>
</dbReference>
<evidence type="ECO:0000256" key="7">
    <source>
        <dbReference type="RuleBase" id="RU004504"/>
    </source>
</evidence>
<evidence type="ECO:0000256" key="2">
    <source>
        <dbReference type="ARBA" id="ARBA00009236"/>
    </source>
</evidence>
<accession>L0A9R6</accession>
<name>L0A9R6_CALLD</name>
<dbReference type="PANTHER" id="PTHR21152:SF24">
    <property type="entry name" value="ALANINE--GLYOXYLATE AMINOTRANSFERASE 1"/>
    <property type="match status" value="1"/>
</dbReference>
<evidence type="ECO:0000313" key="10">
    <source>
        <dbReference type="Proteomes" id="UP000010469"/>
    </source>
</evidence>
<evidence type="ECO:0000256" key="1">
    <source>
        <dbReference type="ARBA" id="ARBA00001933"/>
    </source>
</evidence>
<proteinExistence type="inferred from homology"/>
<organism evidence="9 10">
    <name type="scientific">Caldisphaera lagunensis (strain DSM 15908 / JCM 11604 / ANMR 0165 / IC-154)</name>
    <dbReference type="NCBI Taxonomy" id="1056495"/>
    <lineage>
        <taxon>Archaea</taxon>
        <taxon>Thermoproteota</taxon>
        <taxon>Thermoprotei</taxon>
        <taxon>Acidilobales</taxon>
        <taxon>Caldisphaeraceae</taxon>
        <taxon>Caldisphaera</taxon>
    </lineage>
</organism>
<dbReference type="InterPro" id="IPR015424">
    <property type="entry name" value="PyrdxlP-dep_Trfase"/>
</dbReference>
<dbReference type="Pfam" id="PF00266">
    <property type="entry name" value="Aminotran_5"/>
    <property type="match status" value="1"/>
</dbReference>
<dbReference type="FunCoup" id="L0A9R6">
    <property type="interactions" value="49"/>
</dbReference>
<dbReference type="InterPro" id="IPR024169">
    <property type="entry name" value="SP_NH2Trfase/AEP_transaminase"/>
</dbReference>
<dbReference type="Gene3D" id="3.90.1150.10">
    <property type="entry name" value="Aspartate Aminotransferase, domain 1"/>
    <property type="match status" value="1"/>
</dbReference>
<dbReference type="GO" id="GO:0008453">
    <property type="term" value="F:alanine-glyoxylate transaminase activity"/>
    <property type="evidence" value="ECO:0007669"/>
    <property type="project" value="TreeGrafter"/>
</dbReference>
<keyword evidence="10" id="KW-1185">Reference proteome</keyword>
<keyword evidence="4 9" id="KW-0808">Transferase</keyword>
<dbReference type="InterPro" id="IPR000192">
    <property type="entry name" value="Aminotrans_V_dom"/>
</dbReference>
<dbReference type="InterPro" id="IPR015421">
    <property type="entry name" value="PyrdxlP-dep_Trfase_major"/>
</dbReference>
<evidence type="ECO:0000313" key="9">
    <source>
        <dbReference type="EMBL" id="AFZ70633.1"/>
    </source>
</evidence>
<dbReference type="Gene3D" id="3.40.640.10">
    <property type="entry name" value="Type I PLP-dependent aspartate aminotransferase-like (Major domain)"/>
    <property type="match status" value="1"/>
</dbReference>
<reference evidence="10" key="1">
    <citation type="submission" date="2012-03" db="EMBL/GenBank/DDBJ databases">
        <title>Complete genome of Caldisphaera lagunensis DSM 15908.</title>
        <authorList>
            <person name="Lucas S."/>
            <person name="Copeland A."/>
            <person name="Lapidus A."/>
            <person name="Glavina del Rio T."/>
            <person name="Dalin E."/>
            <person name="Tice H."/>
            <person name="Bruce D."/>
            <person name="Goodwin L."/>
            <person name="Pitluck S."/>
            <person name="Peters L."/>
            <person name="Mikhailova N."/>
            <person name="Teshima H."/>
            <person name="Kyrpides N."/>
            <person name="Mavromatis K."/>
            <person name="Ivanova N."/>
            <person name="Brettin T."/>
            <person name="Detter J.C."/>
            <person name="Han C."/>
            <person name="Larimer F."/>
            <person name="Land M."/>
            <person name="Hauser L."/>
            <person name="Markowitz V."/>
            <person name="Cheng J.-F."/>
            <person name="Hugenholtz P."/>
            <person name="Woyke T."/>
            <person name="Wu D."/>
            <person name="Spring S."/>
            <person name="Schroeder M."/>
            <person name="Brambilla E."/>
            <person name="Klenk H.-P."/>
            <person name="Eisen J.A."/>
        </authorList>
    </citation>
    <scope>NUCLEOTIDE SEQUENCE [LARGE SCALE GENOMIC DNA]</scope>
    <source>
        <strain evidence="10">DSM 15908 / JCM 11604 / IC-154</strain>
    </source>
</reference>
<dbReference type="AlphaFoldDB" id="L0A9R6"/>
<evidence type="ECO:0000259" key="8">
    <source>
        <dbReference type="Pfam" id="PF00266"/>
    </source>
</evidence>
<dbReference type="HOGENOM" id="CLU_027686_0_1_2"/>
<evidence type="ECO:0000256" key="6">
    <source>
        <dbReference type="RuleBase" id="RU004075"/>
    </source>
</evidence>
<dbReference type="InterPro" id="IPR015422">
    <property type="entry name" value="PyrdxlP-dep_Trfase_small"/>
</dbReference>
<dbReference type="InParanoid" id="L0A9R6"/>
<dbReference type="SUPFAM" id="SSF53383">
    <property type="entry name" value="PLP-dependent transferases"/>
    <property type="match status" value="1"/>
</dbReference>
<comment type="similarity">
    <text evidence="2 6">Belongs to the class-V pyridoxal-phosphate-dependent aminotransferase family.</text>
</comment>
<keyword evidence="3 9" id="KW-0032">Aminotransferase</keyword>
<sequence length="385" mass="43562">MIKYYTDEILMTPGPTQISLDIYKSMITKAKNTDLDEDFINFYNDLRKKVFNLLNMKKGDIYIMLGEAMLGLEIAVANTVKEGDKVLIIDNGVYGDGFKDLVKMYRGIPITMGLDWRKEADPNEIDKAFEKNKDISLATLVHCDTPSGMLNNLNEISKIVKSHDSYLIVDAVSSIATTNVEFQNIDILIGGSQKALNIPAGLTIMAISEEIWEKIKKVNYQGYYMNLSLWKEMFDYNKTFPYTMNDTLIYALNTSIDKLFEEGLENVYKRHELAKRASLNALKSLNLELYPEDERYSSPSVTAFLLPQGINDKKLREITWKKYGVMIAGSWGKLEGKVARIGHMGYQASLNNLLIAYSSLSKALNELGYKNSVSEVLGSIEEVYT</sequence>